<evidence type="ECO:0000313" key="1">
    <source>
        <dbReference type="EMBL" id="WVZ09619.1"/>
    </source>
</evidence>
<dbReference type="EMBL" id="CP144696">
    <property type="protein sequence ID" value="WVZ09619.1"/>
    <property type="molecule type" value="Genomic_DNA"/>
</dbReference>
<feature type="non-terminal residue" evidence="1">
    <location>
        <position position="101"/>
    </location>
</feature>
<accession>A0AAQ3RZ52</accession>
<proteinExistence type="predicted"/>
<keyword evidence="2" id="KW-1185">Reference proteome</keyword>
<reference evidence="1 2" key="1">
    <citation type="journal article" date="2023" name="Life. Sci Alliance">
        <title>Evolutionary insights into 3D genome organization and epigenetic landscape of Vigna mungo.</title>
        <authorList>
            <person name="Junaid A."/>
            <person name="Singh B."/>
            <person name="Bhatia S."/>
        </authorList>
    </citation>
    <scope>NUCLEOTIDE SEQUENCE [LARGE SCALE GENOMIC DNA]</scope>
    <source>
        <strain evidence="1">Urdbean</strain>
    </source>
</reference>
<gene>
    <name evidence="1" type="ORF">V8G54_014149</name>
</gene>
<sequence>MSYIKHRSWLLQTAKSPLSDLIKIINIYILGLKFLCFLNNLERLSLVYSEVSELTITYYFAGKENSVLCGLCVQHLARDQEYFNNFPFQFSIEYYTSFFFF</sequence>
<protein>
    <submittedName>
        <fullName evidence="1">Uncharacterized protein</fullName>
    </submittedName>
</protein>
<evidence type="ECO:0000313" key="2">
    <source>
        <dbReference type="Proteomes" id="UP001374535"/>
    </source>
</evidence>
<dbReference type="Proteomes" id="UP001374535">
    <property type="component" value="Chromosome 5"/>
</dbReference>
<name>A0AAQ3RZ52_VIGMU</name>
<dbReference type="AlphaFoldDB" id="A0AAQ3RZ52"/>
<organism evidence="1 2">
    <name type="scientific">Vigna mungo</name>
    <name type="common">Black gram</name>
    <name type="synonym">Phaseolus mungo</name>
    <dbReference type="NCBI Taxonomy" id="3915"/>
    <lineage>
        <taxon>Eukaryota</taxon>
        <taxon>Viridiplantae</taxon>
        <taxon>Streptophyta</taxon>
        <taxon>Embryophyta</taxon>
        <taxon>Tracheophyta</taxon>
        <taxon>Spermatophyta</taxon>
        <taxon>Magnoliopsida</taxon>
        <taxon>eudicotyledons</taxon>
        <taxon>Gunneridae</taxon>
        <taxon>Pentapetalae</taxon>
        <taxon>rosids</taxon>
        <taxon>fabids</taxon>
        <taxon>Fabales</taxon>
        <taxon>Fabaceae</taxon>
        <taxon>Papilionoideae</taxon>
        <taxon>50 kb inversion clade</taxon>
        <taxon>NPAAA clade</taxon>
        <taxon>indigoferoid/millettioid clade</taxon>
        <taxon>Phaseoleae</taxon>
        <taxon>Vigna</taxon>
    </lineage>
</organism>